<gene>
    <name evidence="3" type="ORF">GCM10010946_11230</name>
</gene>
<feature type="domain" description="SIS" evidence="2">
    <location>
        <begin position="194"/>
        <end position="330"/>
    </location>
</feature>
<evidence type="ECO:0000313" key="3">
    <source>
        <dbReference type="EMBL" id="GGX35525.1"/>
    </source>
</evidence>
<accession>A0ABQ2XUY4</accession>
<dbReference type="CDD" id="cd05008">
    <property type="entry name" value="SIS_GlmS_GlmD_1"/>
    <property type="match status" value="1"/>
</dbReference>
<dbReference type="InterPro" id="IPR035466">
    <property type="entry name" value="GlmS/AgaS_SIS"/>
</dbReference>
<dbReference type="Gene3D" id="3.40.50.10490">
    <property type="entry name" value="Glucose-6-phosphate isomerase like protein, domain 1"/>
    <property type="match status" value="2"/>
</dbReference>
<sequence>MSSLLKQEALSAPDVVQFQGETASEALRDLCAAYHQCPPCYLITIARGSSDHAAAYFAYLAMLKLKRPVLSLPPSLLTLHQTQFPVQKQWAFAISQSGASPDLITSISQLRQQGARTVSLTNLPHSALEQVAEWHIPLCAGVEQSVAASKSFIASLTATARFVAYASDDASLINALQTLPEKLKAACQQDWSAAISELRQADKAYVIGRGLSEPVARECALKLKETCGIQAEAFSSAEVRHGPMQVIQPGYPVLVLALRGPEQAGCLQFARDMRERGARVLLAAPDDIAERDLTVTCTDDAHLDPVSAVQSFYLMVEQLARERGMDPDAPAYLKKITKTV</sequence>
<dbReference type="RefSeq" id="WP_189356071.1">
    <property type="nucleotide sequence ID" value="NZ_BMYU01000002.1"/>
</dbReference>
<dbReference type="CDD" id="cd05009">
    <property type="entry name" value="SIS_GlmS_GlmD_2"/>
    <property type="match status" value="1"/>
</dbReference>
<evidence type="ECO:0000313" key="4">
    <source>
        <dbReference type="Proteomes" id="UP000653343"/>
    </source>
</evidence>
<dbReference type="PANTHER" id="PTHR10937:SF8">
    <property type="entry name" value="AMINOTRANSFERASE-RELATED"/>
    <property type="match status" value="1"/>
</dbReference>
<reference evidence="4" key="1">
    <citation type="journal article" date="2019" name="Int. J. Syst. Evol. Microbiol.">
        <title>The Global Catalogue of Microorganisms (GCM) 10K type strain sequencing project: providing services to taxonomists for standard genome sequencing and annotation.</title>
        <authorList>
            <consortium name="The Broad Institute Genomics Platform"/>
            <consortium name="The Broad Institute Genome Sequencing Center for Infectious Disease"/>
            <person name="Wu L."/>
            <person name="Ma J."/>
        </authorList>
    </citation>
    <scope>NUCLEOTIDE SEQUENCE [LARGE SCALE GENOMIC DNA]</scope>
    <source>
        <strain evidence="4">KCTC 23917</strain>
    </source>
</reference>
<dbReference type="GO" id="GO:0008483">
    <property type="term" value="F:transaminase activity"/>
    <property type="evidence" value="ECO:0007669"/>
    <property type="project" value="UniProtKB-KW"/>
</dbReference>
<feature type="domain" description="SIS" evidence="2">
    <location>
        <begin position="30"/>
        <end position="178"/>
    </location>
</feature>
<name>A0ABQ2XUY4_9BURK</name>
<keyword evidence="3" id="KW-0808">Transferase</keyword>
<protein>
    <submittedName>
        <fullName evidence="3">Aminotransferase</fullName>
    </submittedName>
</protein>
<keyword evidence="3" id="KW-0032">Aminotransferase</keyword>
<proteinExistence type="predicted"/>
<dbReference type="InterPro" id="IPR035490">
    <property type="entry name" value="GlmS/FrlB_SIS"/>
</dbReference>
<dbReference type="Proteomes" id="UP000653343">
    <property type="component" value="Unassembled WGS sequence"/>
</dbReference>
<organism evidence="3 4">
    <name type="scientific">Undibacterium squillarum</name>
    <dbReference type="NCBI Taxonomy" id="1131567"/>
    <lineage>
        <taxon>Bacteria</taxon>
        <taxon>Pseudomonadati</taxon>
        <taxon>Pseudomonadota</taxon>
        <taxon>Betaproteobacteria</taxon>
        <taxon>Burkholderiales</taxon>
        <taxon>Oxalobacteraceae</taxon>
        <taxon>Undibacterium</taxon>
    </lineage>
</organism>
<dbReference type="EMBL" id="BMYU01000002">
    <property type="protein sequence ID" value="GGX35525.1"/>
    <property type="molecule type" value="Genomic_DNA"/>
</dbReference>
<dbReference type="InterPro" id="IPR046348">
    <property type="entry name" value="SIS_dom_sf"/>
</dbReference>
<comment type="caution">
    <text evidence="3">The sequence shown here is derived from an EMBL/GenBank/DDBJ whole genome shotgun (WGS) entry which is preliminary data.</text>
</comment>
<keyword evidence="4" id="KW-1185">Reference proteome</keyword>
<dbReference type="InterPro" id="IPR001347">
    <property type="entry name" value="SIS_dom"/>
</dbReference>
<dbReference type="SUPFAM" id="SSF53697">
    <property type="entry name" value="SIS domain"/>
    <property type="match status" value="1"/>
</dbReference>
<dbReference type="PANTHER" id="PTHR10937">
    <property type="entry name" value="GLUCOSAMINE--FRUCTOSE-6-PHOSPHATE AMINOTRANSFERASE, ISOMERIZING"/>
    <property type="match status" value="1"/>
</dbReference>
<dbReference type="Pfam" id="PF01380">
    <property type="entry name" value="SIS"/>
    <property type="match status" value="2"/>
</dbReference>
<dbReference type="PROSITE" id="PS51464">
    <property type="entry name" value="SIS"/>
    <property type="match status" value="2"/>
</dbReference>
<evidence type="ECO:0000256" key="1">
    <source>
        <dbReference type="ARBA" id="ARBA00022737"/>
    </source>
</evidence>
<evidence type="ECO:0000259" key="2">
    <source>
        <dbReference type="PROSITE" id="PS51464"/>
    </source>
</evidence>
<keyword evidence="1" id="KW-0677">Repeat</keyword>